<dbReference type="Gene3D" id="3.40.50.2300">
    <property type="match status" value="1"/>
</dbReference>
<evidence type="ECO:0000256" key="3">
    <source>
        <dbReference type="ARBA" id="ARBA00022553"/>
    </source>
</evidence>
<comment type="function">
    <text evidence="6">Involved in chemotaxis. Part of a chemotaxis signal transduction system that modulates chemotaxis in response to various stimuli. Catalyzes the demethylation of specific methylglutamate residues introduced into the chemoreceptors (methyl-accepting chemotaxis proteins or MCP) by CheR. Also mediates the irreversible deamidation of specific glutamine residues to glutamic acid.</text>
</comment>
<keyword evidence="4 6" id="KW-0378">Hydrolase</keyword>
<feature type="modified residue" description="4-aspartylphosphate" evidence="6 8">
    <location>
        <position position="54"/>
    </location>
</feature>
<evidence type="ECO:0000256" key="5">
    <source>
        <dbReference type="ARBA" id="ARBA00048267"/>
    </source>
</evidence>
<evidence type="ECO:0000313" key="12">
    <source>
        <dbReference type="Proteomes" id="UP000286806"/>
    </source>
</evidence>
<evidence type="ECO:0000256" key="6">
    <source>
        <dbReference type="HAMAP-Rule" id="MF_00099"/>
    </source>
</evidence>
<comment type="catalytic activity">
    <reaction evidence="5 6">
        <text>[protein]-L-glutamate 5-O-methyl ester + H2O = L-glutamyl-[protein] + methanol + H(+)</text>
        <dbReference type="Rhea" id="RHEA:23236"/>
        <dbReference type="Rhea" id="RHEA-COMP:10208"/>
        <dbReference type="Rhea" id="RHEA-COMP:10311"/>
        <dbReference type="ChEBI" id="CHEBI:15377"/>
        <dbReference type="ChEBI" id="CHEBI:15378"/>
        <dbReference type="ChEBI" id="CHEBI:17790"/>
        <dbReference type="ChEBI" id="CHEBI:29973"/>
        <dbReference type="ChEBI" id="CHEBI:82795"/>
        <dbReference type="EC" id="3.1.1.61"/>
    </reaction>
</comment>
<evidence type="ECO:0000256" key="7">
    <source>
        <dbReference type="PROSITE-ProRule" id="PRU00050"/>
    </source>
</evidence>
<dbReference type="CDD" id="cd16432">
    <property type="entry name" value="CheB_Rec"/>
    <property type="match status" value="1"/>
</dbReference>
<dbReference type="PROSITE" id="PS50122">
    <property type="entry name" value="CHEB"/>
    <property type="match status" value="1"/>
</dbReference>
<keyword evidence="12" id="KW-1185">Reference proteome</keyword>
<organism evidence="11 12">
    <name type="scientific">Sulfuriferula multivorans</name>
    <dbReference type="NCBI Taxonomy" id="1559896"/>
    <lineage>
        <taxon>Bacteria</taxon>
        <taxon>Pseudomonadati</taxon>
        <taxon>Pseudomonadota</taxon>
        <taxon>Betaproteobacteria</taxon>
        <taxon>Nitrosomonadales</taxon>
        <taxon>Sulfuricellaceae</taxon>
        <taxon>Sulfuriferula</taxon>
    </lineage>
</organism>
<comment type="subcellular location">
    <subcellularLocation>
        <location evidence="6">Cytoplasm</location>
    </subcellularLocation>
</comment>
<dbReference type="SUPFAM" id="SSF52738">
    <property type="entry name" value="Methylesterase CheB, C-terminal domain"/>
    <property type="match status" value="1"/>
</dbReference>
<dbReference type="GO" id="GO:0006935">
    <property type="term" value="P:chemotaxis"/>
    <property type="evidence" value="ECO:0007669"/>
    <property type="project" value="UniProtKB-UniRule"/>
</dbReference>
<feature type="domain" description="Response regulatory" evidence="9">
    <location>
        <begin position="3"/>
        <end position="121"/>
    </location>
</feature>
<dbReference type="SUPFAM" id="SSF52172">
    <property type="entry name" value="CheY-like"/>
    <property type="match status" value="1"/>
</dbReference>
<dbReference type="EC" id="3.5.1.44" evidence="6"/>
<protein>
    <recommendedName>
        <fullName evidence="6">Protein-glutamate methylesterase/protein-glutamine glutaminase</fullName>
        <ecNumber evidence="6">3.1.1.61</ecNumber>
        <ecNumber evidence="6">3.5.1.44</ecNumber>
    </recommendedName>
</protein>
<feature type="active site" evidence="6 7">
    <location>
        <position position="170"/>
    </location>
</feature>
<evidence type="ECO:0000313" key="11">
    <source>
        <dbReference type="EMBL" id="GCB02282.1"/>
    </source>
</evidence>
<dbReference type="GO" id="GO:0008984">
    <property type="term" value="F:protein-glutamate methylesterase activity"/>
    <property type="evidence" value="ECO:0007669"/>
    <property type="project" value="UniProtKB-UniRule"/>
</dbReference>
<evidence type="ECO:0000256" key="1">
    <source>
        <dbReference type="ARBA" id="ARBA00022490"/>
    </source>
</evidence>
<dbReference type="SMART" id="SM00448">
    <property type="entry name" value="REC"/>
    <property type="match status" value="1"/>
</dbReference>
<dbReference type="PROSITE" id="PS50110">
    <property type="entry name" value="RESPONSE_REGULATORY"/>
    <property type="match status" value="1"/>
</dbReference>
<dbReference type="EC" id="3.1.1.61" evidence="6"/>
<keyword evidence="2 6" id="KW-0145">Chemotaxis</keyword>
<feature type="domain" description="CheB-type methylesterase" evidence="10">
    <location>
        <begin position="159"/>
        <end position="348"/>
    </location>
</feature>
<dbReference type="Pfam" id="PF00072">
    <property type="entry name" value="Response_reg"/>
    <property type="match status" value="1"/>
</dbReference>
<dbReference type="GO" id="GO:0050568">
    <property type="term" value="F:protein-glutamine glutaminase activity"/>
    <property type="evidence" value="ECO:0007669"/>
    <property type="project" value="UniProtKB-UniRule"/>
</dbReference>
<dbReference type="NCBIfam" id="NF009206">
    <property type="entry name" value="PRK12555.1"/>
    <property type="match status" value="1"/>
</dbReference>
<keyword evidence="3 6" id="KW-0597">Phosphoprotein</keyword>
<dbReference type="InterPro" id="IPR000673">
    <property type="entry name" value="Sig_transdc_resp-reg_Me-estase"/>
</dbReference>
<dbReference type="InterPro" id="IPR008248">
    <property type="entry name" value="CheB-like"/>
</dbReference>
<dbReference type="Proteomes" id="UP000286806">
    <property type="component" value="Unassembled WGS sequence"/>
</dbReference>
<dbReference type="RefSeq" id="WP_124706313.1">
    <property type="nucleotide sequence ID" value="NZ_BGOW01000047.1"/>
</dbReference>
<reference evidence="11 12" key="1">
    <citation type="journal article" date="2019" name="Front. Microbiol.">
        <title>Genomes of Neutrophilic Sulfur-Oxidizing Chemolithoautotrophs Representing 9 Proteobacterial Species From 8 Genera.</title>
        <authorList>
            <person name="Watanabe T."/>
            <person name="Kojima H."/>
            <person name="Umezawa K."/>
            <person name="Hori C."/>
            <person name="Takasuka T.E."/>
            <person name="Kato Y."/>
            <person name="Fukui M."/>
        </authorList>
    </citation>
    <scope>NUCLEOTIDE SEQUENCE [LARGE SCALE GENOMIC DNA]</scope>
    <source>
        <strain evidence="11 12">TTN</strain>
    </source>
</reference>
<evidence type="ECO:0000256" key="8">
    <source>
        <dbReference type="PROSITE-ProRule" id="PRU00169"/>
    </source>
</evidence>
<dbReference type="PIRSF" id="PIRSF000876">
    <property type="entry name" value="RR_chemtxs_CheB"/>
    <property type="match status" value="1"/>
</dbReference>
<dbReference type="PANTHER" id="PTHR42872:SF6">
    <property type="entry name" value="PROTEIN-GLUTAMATE METHYLESTERASE_PROTEIN-GLUTAMINE GLUTAMINASE"/>
    <property type="match status" value="1"/>
</dbReference>
<evidence type="ECO:0000256" key="2">
    <source>
        <dbReference type="ARBA" id="ARBA00022500"/>
    </source>
</evidence>
<comment type="similarity">
    <text evidence="6">Belongs to the CheB family.</text>
</comment>
<comment type="PTM">
    <text evidence="6">Phosphorylated by CheA. Phosphorylation of the N-terminal regulatory domain activates the methylesterase activity.</text>
</comment>
<dbReference type="NCBIfam" id="NF001965">
    <property type="entry name" value="PRK00742.1"/>
    <property type="match status" value="1"/>
</dbReference>
<dbReference type="HAMAP" id="MF_00099">
    <property type="entry name" value="CheB_chemtxs"/>
    <property type="match status" value="1"/>
</dbReference>
<dbReference type="EMBL" id="BGOW01000047">
    <property type="protein sequence ID" value="GCB02282.1"/>
    <property type="molecule type" value="Genomic_DNA"/>
</dbReference>
<sequence length="353" mass="37901">MINVLVVEDSPVVREFLIHVLSADPGIRVVGTALDGEEALDAVRRYRPDVITMDIHMPKMDGLEATRRIMETDPTPIVIVSGSTDPHETTMMFRAMEAGALAVLMRPSGIGHPNHETTVKELVQTVKLMSEVKVVRRWPRVRGDAPVPRPVEMGLARAPAQVRIVAIGASTGGPPALHTILAGLPKTFPAPVLIVQHMAAGFIHGFVEWLAQSASLPVHVAIHGELLLPGHVYIAPDEYQMKVERSGNIALTRDAPENGLRPSVSYLFRSIADNYGCNAVAGLLTGMGRDGAEELRLLKERGAVTFAQDKDSSVVHGMPGAAIRLDAATFVLAPDKIAAVLVNLANHRGKNGA</sequence>
<dbReference type="AlphaFoldDB" id="A0A401JYY7"/>
<accession>A0A401JYY7</accession>
<gene>
    <name evidence="6" type="primary">cheB</name>
    <name evidence="11" type="ORF">SFMTTN_3390</name>
</gene>
<proteinExistence type="inferred from homology"/>
<dbReference type="Gene3D" id="3.40.50.180">
    <property type="entry name" value="Methylesterase CheB, C-terminal domain"/>
    <property type="match status" value="1"/>
</dbReference>
<keyword evidence="1 6" id="KW-0963">Cytoplasm</keyword>
<dbReference type="CDD" id="cd17541">
    <property type="entry name" value="REC_CheB-like"/>
    <property type="match status" value="1"/>
</dbReference>
<dbReference type="PANTHER" id="PTHR42872">
    <property type="entry name" value="PROTEIN-GLUTAMATE METHYLESTERASE/PROTEIN-GLUTAMINE GLUTAMINASE"/>
    <property type="match status" value="1"/>
</dbReference>
<dbReference type="Pfam" id="PF01339">
    <property type="entry name" value="CheB_methylest"/>
    <property type="match status" value="1"/>
</dbReference>
<dbReference type="GO" id="GO:0000156">
    <property type="term" value="F:phosphorelay response regulator activity"/>
    <property type="evidence" value="ECO:0007669"/>
    <property type="project" value="InterPro"/>
</dbReference>
<feature type="active site" evidence="6 7">
    <location>
        <position position="290"/>
    </location>
</feature>
<dbReference type="InterPro" id="IPR035909">
    <property type="entry name" value="CheB_C"/>
</dbReference>
<dbReference type="InterPro" id="IPR001789">
    <property type="entry name" value="Sig_transdc_resp-reg_receiver"/>
</dbReference>
<dbReference type="OrthoDB" id="9793421at2"/>
<evidence type="ECO:0000256" key="4">
    <source>
        <dbReference type="ARBA" id="ARBA00022801"/>
    </source>
</evidence>
<comment type="caution">
    <text evidence="11">The sequence shown here is derived from an EMBL/GenBank/DDBJ whole genome shotgun (WGS) entry which is preliminary data.</text>
</comment>
<evidence type="ECO:0000259" key="9">
    <source>
        <dbReference type="PROSITE" id="PS50110"/>
    </source>
</evidence>
<feature type="active site" evidence="6 7">
    <location>
        <position position="197"/>
    </location>
</feature>
<evidence type="ECO:0000259" key="10">
    <source>
        <dbReference type="PROSITE" id="PS50122"/>
    </source>
</evidence>
<dbReference type="InterPro" id="IPR011006">
    <property type="entry name" value="CheY-like_superfamily"/>
</dbReference>
<comment type="catalytic activity">
    <reaction evidence="6">
        <text>L-glutaminyl-[protein] + H2O = L-glutamyl-[protein] + NH4(+)</text>
        <dbReference type="Rhea" id="RHEA:16441"/>
        <dbReference type="Rhea" id="RHEA-COMP:10207"/>
        <dbReference type="Rhea" id="RHEA-COMP:10208"/>
        <dbReference type="ChEBI" id="CHEBI:15377"/>
        <dbReference type="ChEBI" id="CHEBI:28938"/>
        <dbReference type="ChEBI" id="CHEBI:29973"/>
        <dbReference type="ChEBI" id="CHEBI:30011"/>
        <dbReference type="EC" id="3.5.1.44"/>
    </reaction>
</comment>
<name>A0A401JYY7_9PROT</name>
<dbReference type="GO" id="GO:0005737">
    <property type="term" value="C:cytoplasm"/>
    <property type="evidence" value="ECO:0007669"/>
    <property type="project" value="UniProtKB-SubCell"/>
</dbReference>
<comment type="domain">
    <text evidence="6">Contains a C-terminal catalytic domain, and an N-terminal region which modulates catalytic activity.</text>
</comment>